<reference evidence="1" key="1">
    <citation type="journal article" date="2018" name="Genome Biol.">
        <title>SKESA: strategic k-mer extension for scrupulous assemblies.</title>
        <authorList>
            <person name="Souvorov A."/>
            <person name="Agarwala R."/>
            <person name="Lipman D.J."/>
        </authorList>
    </citation>
    <scope>NUCLEOTIDE SEQUENCE</scope>
    <source>
        <strain evidence="1">MA.MZ045</strain>
    </source>
</reference>
<gene>
    <name evidence="1" type="ORF">G5T75_003367</name>
</gene>
<dbReference type="AlphaFoldDB" id="A0A754B9F0"/>
<comment type="caution">
    <text evidence="1">The sequence shown here is derived from an EMBL/GenBank/DDBJ whole genome shotgun (WGS) entry which is preliminary data.</text>
</comment>
<accession>A0A754B9F0</accession>
<evidence type="ECO:0000313" key="1">
    <source>
        <dbReference type="EMBL" id="HAF8579427.1"/>
    </source>
</evidence>
<dbReference type="EMBL" id="DAAWNC010000008">
    <property type="protein sequence ID" value="HAF8579427.1"/>
    <property type="molecule type" value="Genomic_DNA"/>
</dbReference>
<sequence length="80" mass="9310">MKIEYQDTGMEARLIVTSNIFERRLHTHIVDELLLKLTQLNVTDEGLWIRTTIFTGSHAYVLCAETWLKEKGFRITESSP</sequence>
<dbReference type="RefSeq" id="WP_079791506.1">
    <property type="nucleotide sequence ID" value="NZ_MXLQ01000006.1"/>
</dbReference>
<protein>
    <submittedName>
        <fullName evidence="1">Uncharacterized protein</fullName>
    </submittedName>
</protein>
<name>A0A754B9F0_SALER</name>
<organism evidence="1">
    <name type="scientific">Salmonella enterica</name>
    <name type="common">Salmonella choleraesuis</name>
    <dbReference type="NCBI Taxonomy" id="28901"/>
    <lineage>
        <taxon>Bacteria</taxon>
        <taxon>Pseudomonadati</taxon>
        <taxon>Pseudomonadota</taxon>
        <taxon>Gammaproteobacteria</taxon>
        <taxon>Enterobacterales</taxon>
        <taxon>Enterobacteriaceae</taxon>
        <taxon>Salmonella</taxon>
    </lineage>
</organism>
<reference evidence="1" key="2">
    <citation type="submission" date="2020-02" db="EMBL/GenBank/DDBJ databases">
        <authorList>
            <consortium name="NCBI Pathogen Detection Project"/>
        </authorList>
    </citation>
    <scope>NUCLEOTIDE SEQUENCE</scope>
    <source>
        <strain evidence="1">MA.MZ045</strain>
    </source>
</reference>
<proteinExistence type="predicted"/>